<dbReference type="Pfam" id="PF01253">
    <property type="entry name" value="SUI1"/>
    <property type="match status" value="1"/>
</dbReference>
<keyword evidence="4" id="KW-1185">Reference proteome</keyword>
<dbReference type="InterPro" id="IPR036877">
    <property type="entry name" value="SUI1_dom_sf"/>
</dbReference>
<dbReference type="PANTHER" id="PTHR12789:SF0">
    <property type="entry name" value="DENSITY-REGULATED PROTEIN"/>
    <property type="match status" value="1"/>
</dbReference>
<dbReference type="InterPro" id="IPR050318">
    <property type="entry name" value="DENR/SUI1_TIF"/>
</dbReference>
<dbReference type="AlphaFoldDB" id="A0AAV1IDW0"/>
<accession>A0AAV1IDW0</accession>
<dbReference type="CDD" id="cd11607">
    <property type="entry name" value="DENR_C"/>
    <property type="match status" value="1"/>
</dbReference>
<dbReference type="Gene3D" id="3.30.780.10">
    <property type="entry name" value="SUI1-like domain"/>
    <property type="match status" value="1"/>
</dbReference>
<protein>
    <recommendedName>
        <fullName evidence="2">SUI1 domain-containing protein</fullName>
    </recommendedName>
</protein>
<dbReference type="GO" id="GO:0003729">
    <property type="term" value="F:mRNA binding"/>
    <property type="evidence" value="ECO:0007669"/>
    <property type="project" value="TreeGrafter"/>
</dbReference>
<dbReference type="Proteomes" id="UP001314263">
    <property type="component" value="Unassembled WGS sequence"/>
</dbReference>
<feature type="domain" description="SUI1" evidence="2">
    <location>
        <begin position="82"/>
        <end position="153"/>
    </location>
</feature>
<dbReference type="SUPFAM" id="SSF55159">
    <property type="entry name" value="eIF1-like"/>
    <property type="match status" value="1"/>
</dbReference>
<dbReference type="PROSITE" id="PS50296">
    <property type="entry name" value="SUI1"/>
    <property type="match status" value="1"/>
</dbReference>
<reference evidence="3 4" key="1">
    <citation type="submission" date="2023-10" db="EMBL/GenBank/DDBJ databases">
        <authorList>
            <person name="Maclean D."/>
            <person name="Macfadyen A."/>
        </authorList>
    </citation>
    <scope>NUCLEOTIDE SEQUENCE [LARGE SCALE GENOMIC DNA]</scope>
</reference>
<sequence>MADVAAPSPQPVKVEYDSITGVPSEFNEFLPKDSEEYKRWKASQQAGAEGGLSDLTLKDKHGQVIEKQLPGGKVKKKAKNEIILETNTRSRKKCVTTILGLETFGVKLPEAAKLFGKKFASGASITKNPMEKDQIEVQGDFVEKAAELIVKTYKDKGVTKKHVFAVVDKKTVAMFDEEDEDEQ</sequence>
<proteinExistence type="inferred from homology"/>
<evidence type="ECO:0000259" key="2">
    <source>
        <dbReference type="PROSITE" id="PS50296"/>
    </source>
</evidence>
<dbReference type="EMBL" id="CAUYUE010000012">
    <property type="protein sequence ID" value="CAK0785357.1"/>
    <property type="molecule type" value="Genomic_DNA"/>
</dbReference>
<comment type="similarity">
    <text evidence="1">Belongs to the DENR family.</text>
</comment>
<evidence type="ECO:0000256" key="1">
    <source>
        <dbReference type="ARBA" id="ARBA00007514"/>
    </source>
</evidence>
<dbReference type="GO" id="GO:0001731">
    <property type="term" value="P:formation of translation preinitiation complex"/>
    <property type="evidence" value="ECO:0007669"/>
    <property type="project" value="TreeGrafter"/>
</dbReference>
<evidence type="ECO:0000313" key="3">
    <source>
        <dbReference type="EMBL" id="CAK0785357.1"/>
    </source>
</evidence>
<comment type="caution">
    <text evidence="3">The sequence shown here is derived from an EMBL/GenBank/DDBJ whole genome shotgun (WGS) entry which is preliminary data.</text>
</comment>
<dbReference type="GO" id="GO:0002188">
    <property type="term" value="P:translation reinitiation"/>
    <property type="evidence" value="ECO:0007669"/>
    <property type="project" value="TreeGrafter"/>
</dbReference>
<gene>
    <name evidence="3" type="ORF">CVIRNUC_008564</name>
</gene>
<evidence type="ECO:0000313" key="4">
    <source>
        <dbReference type="Proteomes" id="UP001314263"/>
    </source>
</evidence>
<dbReference type="InterPro" id="IPR001950">
    <property type="entry name" value="SUI1"/>
</dbReference>
<dbReference type="GO" id="GO:0003743">
    <property type="term" value="F:translation initiation factor activity"/>
    <property type="evidence" value="ECO:0007669"/>
    <property type="project" value="InterPro"/>
</dbReference>
<dbReference type="InterPro" id="IPR046447">
    <property type="entry name" value="DENR_C"/>
</dbReference>
<name>A0AAV1IDW0_9CHLO</name>
<dbReference type="PANTHER" id="PTHR12789">
    <property type="entry name" value="DENSITY-REGULATED PROTEIN HOMOLOG"/>
    <property type="match status" value="1"/>
</dbReference>
<organism evidence="3 4">
    <name type="scientific">Coccomyxa viridis</name>
    <dbReference type="NCBI Taxonomy" id="1274662"/>
    <lineage>
        <taxon>Eukaryota</taxon>
        <taxon>Viridiplantae</taxon>
        <taxon>Chlorophyta</taxon>
        <taxon>core chlorophytes</taxon>
        <taxon>Trebouxiophyceae</taxon>
        <taxon>Trebouxiophyceae incertae sedis</taxon>
        <taxon>Coccomyxaceae</taxon>
        <taxon>Coccomyxa</taxon>
    </lineage>
</organism>